<dbReference type="EMBL" id="HG001769">
    <property type="protein sequence ID" value="CDF36256.1"/>
    <property type="molecule type" value="Genomic_DNA"/>
</dbReference>
<gene>
    <name evidence="2" type="ORF">CHC_T00004621001</name>
</gene>
<dbReference type="Gramene" id="CDF36256">
    <property type="protein sequence ID" value="CDF36256"/>
    <property type="gene ID" value="CHC_T00004621001"/>
</dbReference>
<protein>
    <submittedName>
        <fullName evidence="2">Uncharacterized protein</fullName>
    </submittedName>
</protein>
<dbReference type="KEGG" id="ccp:CHC_T00004621001"/>
<evidence type="ECO:0000313" key="2">
    <source>
        <dbReference type="EMBL" id="CDF36256.1"/>
    </source>
</evidence>
<accession>R7QFM8</accession>
<feature type="region of interest" description="Disordered" evidence="1">
    <location>
        <begin position="32"/>
        <end position="59"/>
    </location>
</feature>
<organism evidence="2 3">
    <name type="scientific">Chondrus crispus</name>
    <name type="common">Carrageen Irish moss</name>
    <name type="synonym">Polymorpha crispa</name>
    <dbReference type="NCBI Taxonomy" id="2769"/>
    <lineage>
        <taxon>Eukaryota</taxon>
        <taxon>Rhodophyta</taxon>
        <taxon>Florideophyceae</taxon>
        <taxon>Rhodymeniophycidae</taxon>
        <taxon>Gigartinales</taxon>
        <taxon>Gigartinaceae</taxon>
        <taxon>Chondrus</taxon>
    </lineage>
</organism>
<dbReference type="AlphaFoldDB" id="R7QFM8"/>
<evidence type="ECO:0000313" key="3">
    <source>
        <dbReference type="Proteomes" id="UP000012073"/>
    </source>
</evidence>
<keyword evidence="3" id="KW-1185">Reference proteome</keyword>
<reference evidence="3" key="1">
    <citation type="journal article" date="2013" name="Proc. Natl. Acad. Sci. U.S.A.">
        <title>Genome structure and metabolic features in the red seaweed Chondrus crispus shed light on evolution of the Archaeplastida.</title>
        <authorList>
            <person name="Collen J."/>
            <person name="Porcel B."/>
            <person name="Carre W."/>
            <person name="Ball S.G."/>
            <person name="Chaparro C."/>
            <person name="Tonon T."/>
            <person name="Barbeyron T."/>
            <person name="Michel G."/>
            <person name="Noel B."/>
            <person name="Valentin K."/>
            <person name="Elias M."/>
            <person name="Artiguenave F."/>
            <person name="Arun A."/>
            <person name="Aury J.M."/>
            <person name="Barbosa-Neto J.F."/>
            <person name="Bothwell J.H."/>
            <person name="Bouget F.Y."/>
            <person name="Brillet L."/>
            <person name="Cabello-Hurtado F."/>
            <person name="Capella-Gutierrez S."/>
            <person name="Charrier B."/>
            <person name="Cladiere L."/>
            <person name="Cock J.M."/>
            <person name="Coelho S.M."/>
            <person name="Colleoni C."/>
            <person name="Czjzek M."/>
            <person name="Da Silva C."/>
            <person name="Delage L."/>
            <person name="Denoeud F."/>
            <person name="Deschamps P."/>
            <person name="Dittami S.M."/>
            <person name="Gabaldon T."/>
            <person name="Gachon C.M."/>
            <person name="Groisillier A."/>
            <person name="Herve C."/>
            <person name="Jabbari K."/>
            <person name="Katinka M."/>
            <person name="Kloareg B."/>
            <person name="Kowalczyk N."/>
            <person name="Labadie K."/>
            <person name="Leblanc C."/>
            <person name="Lopez P.J."/>
            <person name="McLachlan D.H."/>
            <person name="Meslet-Cladiere L."/>
            <person name="Moustafa A."/>
            <person name="Nehr Z."/>
            <person name="Nyvall Collen P."/>
            <person name="Panaud O."/>
            <person name="Partensky F."/>
            <person name="Poulain J."/>
            <person name="Rensing S.A."/>
            <person name="Rousvoal S."/>
            <person name="Samson G."/>
            <person name="Symeonidi A."/>
            <person name="Weissenbach J."/>
            <person name="Zambounis A."/>
            <person name="Wincker P."/>
            <person name="Boyen C."/>
        </authorList>
    </citation>
    <scope>NUCLEOTIDE SEQUENCE [LARGE SCALE GENOMIC DNA]</scope>
    <source>
        <strain evidence="3">cv. Stackhouse</strain>
    </source>
</reference>
<proteinExistence type="predicted"/>
<dbReference type="Proteomes" id="UP000012073">
    <property type="component" value="Unassembled WGS sequence"/>
</dbReference>
<dbReference type="GeneID" id="17323792"/>
<name>R7QFM8_CHOCR</name>
<dbReference type="RefSeq" id="XP_005716075.1">
    <property type="nucleotide sequence ID" value="XM_005716018.1"/>
</dbReference>
<sequence length="59" mass="6477">MACRLINTSTDFHVSPGKQSLERDSICETSTCFPSPNRSHPAQHLPDIVPWAPQSDQAA</sequence>
<evidence type="ECO:0000256" key="1">
    <source>
        <dbReference type="SAM" id="MobiDB-lite"/>
    </source>
</evidence>